<organism evidence="4 5">
    <name type="scientific">Alkaliphilus metalliredigens (strain QYMF)</name>
    <dbReference type="NCBI Taxonomy" id="293826"/>
    <lineage>
        <taxon>Bacteria</taxon>
        <taxon>Bacillati</taxon>
        <taxon>Bacillota</taxon>
        <taxon>Clostridia</taxon>
        <taxon>Peptostreptococcales</taxon>
        <taxon>Natronincolaceae</taxon>
        <taxon>Alkaliphilus</taxon>
    </lineage>
</organism>
<dbReference type="PANTHER" id="PTHR43333:SF1">
    <property type="entry name" value="D-ISOMER SPECIFIC 2-HYDROXYACID DEHYDROGENASE NAD-BINDING DOMAIN-CONTAINING PROTEIN"/>
    <property type="match status" value="1"/>
</dbReference>
<protein>
    <submittedName>
        <fullName evidence="4">D-isomer specific 2-hydroxyacid dehydrogenase, NAD-binding</fullName>
    </submittedName>
</protein>
<evidence type="ECO:0000313" key="4">
    <source>
        <dbReference type="EMBL" id="ABR50309.1"/>
    </source>
</evidence>
<keyword evidence="5" id="KW-1185">Reference proteome</keyword>
<dbReference type="AlphaFoldDB" id="A6TVU1"/>
<dbReference type="eggNOG" id="COG0111">
    <property type="taxonomic scope" value="Bacteria"/>
</dbReference>
<proteinExistence type="predicted"/>
<dbReference type="HOGENOM" id="CLU_019796_1_0_9"/>
<dbReference type="Pfam" id="PF02826">
    <property type="entry name" value="2-Hacid_dh_C"/>
    <property type="match status" value="1"/>
</dbReference>
<dbReference type="STRING" id="293826.Amet_4229"/>
<evidence type="ECO:0000313" key="5">
    <source>
        <dbReference type="Proteomes" id="UP000001572"/>
    </source>
</evidence>
<dbReference type="FunFam" id="3.40.50.720:FF:000363">
    <property type="entry name" value="D-isomer specific 2-hydroxyacid dehydrogenase"/>
    <property type="match status" value="1"/>
</dbReference>
<evidence type="ECO:0000256" key="1">
    <source>
        <dbReference type="ARBA" id="ARBA00023002"/>
    </source>
</evidence>
<name>A6TVU1_ALKMQ</name>
<sequence length="316" mass="36119">MMRKALIHLDFPAKHLVVLRERYPELQFVINKEKDGLLKQLEDTEVLITFQCTKEMVAGAPKLKWIQGVSAGIDAMPLEEITSREIILTNGKGIHGTHMAEYALAAMISLARNLHLVFRNQTKRKWERDILQGEIFGATVGILGLGSIGKEVAKKASLMGMKVIGLKNTPESMEYVDHVYGPEEMDEVFIESDYVINLLPHTQQTHGIINKRHFQLMKETACFINMGRGRTVNEEDLIEALQNDEIRALFTDVFEEEPLPEESPLWEMENVVITPHICGESYKYMDHAMEIIEHNLKVYLYKKGEMINLVDFNSGY</sequence>
<dbReference type="GO" id="GO:0016616">
    <property type="term" value="F:oxidoreductase activity, acting on the CH-OH group of donors, NAD or NADP as acceptor"/>
    <property type="evidence" value="ECO:0007669"/>
    <property type="project" value="InterPro"/>
</dbReference>
<accession>A6TVU1</accession>
<dbReference type="PANTHER" id="PTHR43333">
    <property type="entry name" value="2-HACID_DH_C DOMAIN-CONTAINING PROTEIN"/>
    <property type="match status" value="1"/>
</dbReference>
<dbReference type="EMBL" id="CP000724">
    <property type="protein sequence ID" value="ABR50309.1"/>
    <property type="molecule type" value="Genomic_DNA"/>
</dbReference>
<dbReference type="OrthoDB" id="9805416at2"/>
<dbReference type="Proteomes" id="UP000001572">
    <property type="component" value="Chromosome"/>
</dbReference>
<evidence type="ECO:0000259" key="3">
    <source>
        <dbReference type="Pfam" id="PF02826"/>
    </source>
</evidence>
<dbReference type="RefSeq" id="WP_012065257.1">
    <property type="nucleotide sequence ID" value="NC_009633.1"/>
</dbReference>
<reference evidence="5" key="1">
    <citation type="journal article" date="2016" name="Genome Announc.">
        <title>Complete genome sequence of Alkaliphilus metalliredigens strain QYMF, an alkaliphilic and metal-reducing bacterium isolated from borax-contaminated leachate ponds.</title>
        <authorList>
            <person name="Hwang C."/>
            <person name="Copeland A."/>
            <person name="Lucas S."/>
            <person name="Lapidus A."/>
            <person name="Barry K."/>
            <person name="Detter J.C."/>
            <person name="Glavina Del Rio T."/>
            <person name="Hammon N."/>
            <person name="Israni S."/>
            <person name="Dalin E."/>
            <person name="Tice H."/>
            <person name="Pitluck S."/>
            <person name="Chertkov O."/>
            <person name="Brettin T."/>
            <person name="Bruce D."/>
            <person name="Han C."/>
            <person name="Schmutz J."/>
            <person name="Larimer F."/>
            <person name="Land M.L."/>
            <person name="Hauser L."/>
            <person name="Kyrpides N."/>
            <person name="Mikhailova N."/>
            <person name="Ye Q."/>
            <person name="Zhou J."/>
            <person name="Richardson P."/>
            <person name="Fields M.W."/>
        </authorList>
    </citation>
    <scope>NUCLEOTIDE SEQUENCE [LARGE SCALE GENOMIC DNA]</scope>
    <source>
        <strain evidence="5">QYMF</strain>
    </source>
</reference>
<dbReference type="GO" id="GO:0051287">
    <property type="term" value="F:NAD binding"/>
    <property type="evidence" value="ECO:0007669"/>
    <property type="project" value="InterPro"/>
</dbReference>
<dbReference type="InterPro" id="IPR006140">
    <property type="entry name" value="D-isomer_DH_NAD-bd"/>
</dbReference>
<dbReference type="InterPro" id="IPR036291">
    <property type="entry name" value="NAD(P)-bd_dom_sf"/>
</dbReference>
<dbReference type="KEGG" id="amt:Amet_4229"/>
<gene>
    <name evidence="4" type="ordered locus">Amet_4229</name>
</gene>
<keyword evidence="1" id="KW-0560">Oxidoreductase</keyword>
<keyword evidence="2" id="KW-0520">NAD</keyword>
<dbReference type="SUPFAM" id="SSF52283">
    <property type="entry name" value="Formate/glycerate dehydrogenase catalytic domain-like"/>
    <property type="match status" value="1"/>
</dbReference>
<feature type="domain" description="D-isomer specific 2-hydroxyacid dehydrogenase NAD-binding" evidence="3">
    <location>
        <begin position="104"/>
        <end position="277"/>
    </location>
</feature>
<dbReference type="SUPFAM" id="SSF51735">
    <property type="entry name" value="NAD(P)-binding Rossmann-fold domains"/>
    <property type="match status" value="1"/>
</dbReference>
<evidence type="ECO:0000256" key="2">
    <source>
        <dbReference type="ARBA" id="ARBA00023027"/>
    </source>
</evidence>
<dbReference type="CDD" id="cd05300">
    <property type="entry name" value="2-Hacid_dh_1"/>
    <property type="match status" value="1"/>
</dbReference>
<dbReference type="Gene3D" id="3.40.50.720">
    <property type="entry name" value="NAD(P)-binding Rossmann-like Domain"/>
    <property type="match status" value="2"/>
</dbReference>